<organism evidence="1">
    <name type="scientific">Oceaniferula spumae</name>
    <dbReference type="NCBI Taxonomy" id="2979115"/>
    <lineage>
        <taxon>Bacteria</taxon>
        <taxon>Pseudomonadati</taxon>
        <taxon>Verrucomicrobiota</taxon>
        <taxon>Verrucomicrobiia</taxon>
        <taxon>Verrucomicrobiales</taxon>
        <taxon>Verrucomicrobiaceae</taxon>
        <taxon>Oceaniferula</taxon>
    </lineage>
</organism>
<evidence type="ECO:0000313" key="1">
    <source>
        <dbReference type="EMBL" id="BDS07754.1"/>
    </source>
</evidence>
<dbReference type="KEGG" id="osu:NT6N_27940"/>
<dbReference type="InterPro" id="IPR043773">
    <property type="entry name" value="JetA"/>
</dbReference>
<gene>
    <name evidence="1" type="ORF">NT6N_27940</name>
</gene>
<accession>A0AAT9FP93</accession>
<protein>
    <recommendedName>
        <fullName evidence="2">DUF1631 family protein</fullName>
    </recommendedName>
</protein>
<evidence type="ECO:0008006" key="2">
    <source>
        <dbReference type="Google" id="ProtNLM"/>
    </source>
</evidence>
<reference evidence="1" key="1">
    <citation type="submission" date="2024-07" db="EMBL/GenBank/DDBJ databases">
        <title>Complete genome sequence of Verrucomicrobiaceae bacterium NT6N.</title>
        <authorList>
            <person name="Huang C."/>
            <person name="Takami H."/>
            <person name="Hamasaki K."/>
        </authorList>
    </citation>
    <scope>NUCLEOTIDE SEQUENCE</scope>
    <source>
        <strain evidence="1">NT6N</strain>
    </source>
</reference>
<proteinExistence type="predicted"/>
<dbReference type="AlphaFoldDB" id="A0AAT9FP93"/>
<dbReference type="Pfam" id="PF18982">
    <property type="entry name" value="JetA"/>
    <property type="match status" value="1"/>
</dbReference>
<sequence>MSNERLSSALFRETRGAAFFRILAGKNAPFYVDALTSLEREASDNPDGISREVAIGLIEETLEAHPEIEFDPEELAESRDLREKARNLLDVFLKSHWLEEPPRRDWRRMLLFDAHGSTMISALRKIAWPEAAVFTDKITAVCAMLADDAALSEQPWQIIESCLASIHEGINELRSMQKSVQRHTRKQLEEETLQGNLAVVFDEYADQISHSCYAALVRARLPTRLPDAVNRIASHILNDAAMLNAMQEEVLIRFPEITAESARTRVHFALDELIELLDQVLPMADEIDRRTADFTRRSLARFRYLQDVTGERRTEVKSFFESVNHAIAGRKLQRTNASLPELPELLLPAVKLPGGLDTLYSPPNRRPPMEQDPFEDAVSDEDRAVGLDGMQRTIRESLSVARANRLIESFPGGKGERIESDALTLPKGATSGDLIALFLHAEAPDASYRLDVSRVAEEHLSPPLDTISETQVERFAVIKK</sequence>
<dbReference type="EMBL" id="AP026866">
    <property type="protein sequence ID" value="BDS07754.1"/>
    <property type="molecule type" value="Genomic_DNA"/>
</dbReference>
<name>A0AAT9FP93_9BACT</name>